<dbReference type="InterPro" id="IPR029052">
    <property type="entry name" value="Metallo-depent_PP-like"/>
</dbReference>
<dbReference type="SUPFAM" id="SSF56300">
    <property type="entry name" value="Metallo-dependent phosphatases"/>
    <property type="match status" value="1"/>
</dbReference>
<reference evidence="4" key="1">
    <citation type="journal article" date="2023" name="Int. J. Syst. Evol. Microbiol.">
        <title>&lt;i&gt;Holtiella tumoricola&lt;/i&gt; gen. nov. sp. nov., isolated from a human clinical sample.</title>
        <authorList>
            <person name="Allen-Vercoe E."/>
            <person name="Daigneault M.C."/>
            <person name="Vancuren S.J."/>
            <person name="Cochrane K."/>
            <person name="O'Neal L.L."/>
            <person name="Sankaranarayanan K."/>
            <person name="Lawson P.A."/>
        </authorList>
    </citation>
    <scope>NUCLEOTIDE SEQUENCE</scope>
    <source>
        <strain evidence="4">CC70A</strain>
    </source>
</reference>
<evidence type="ECO:0000259" key="3">
    <source>
        <dbReference type="Pfam" id="PF12850"/>
    </source>
</evidence>
<dbReference type="PANTHER" id="PTHR43165:SF1">
    <property type="entry name" value="PHOSPHODIESTERASE MJ0936"/>
    <property type="match status" value="1"/>
</dbReference>
<gene>
    <name evidence="4" type="ORF">PBV87_04110</name>
</gene>
<dbReference type="EMBL" id="JAQIFT010000016">
    <property type="protein sequence ID" value="MDA3730683.1"/>
    <property type="molecule type" value="Genomic_DNA"/>
</dbReference>
<dbReference type="AlphaFoldDB" id="A0AA42J030"/>
<keyword evidence="5" id="KW-1185">Reference proteome</keyword>
<dbReference type="GO" id="GO:0016787">
    <property type="term" value="F:hydrolase activity"/>
    <property type="evidence" value="ECO:0007669"/>
    <property type="project" value="UniProtKB-UniRule"/>
</dbReference>
<dbReference type="Proteomes" id="UP001169242">
    <property type="component" value="Unassembled WGS sequence"/>
</dbReference>
<comment type="cofactor">
    <cofactor evidence="2">
        <name>a divalent metal cation</name>
        <dbReference type="ChEBI" id="CHEBI:60240"/>
    </cofactor>
</comment>
<dbReference type="GO" id="GO:0046872">
    <property type="term" value="F:metal ion binding"/>
    <property type="evidence" value="ECO:0007669"/>
    <property type="project" value="UniProtKB-KW"/>
</dbReference>
<evidence type="ECO:0000313" key="4">
    <source>
        <dbReference type="EMBL" id="MDA3730683.1"/>
    </source>
</evidence>
<proteinExistence type="inferred from homology"/>
<dbReference type="InterPro" id="IPR024654">
    <property type="entry name" value="Calcineurin-like_PHP_lpxH"/>
</dbReference>
<name>A0AA42J030_9FIRM</name>
<dbReference type="NCBIfam" id="TIGR00040">
    <property type="entry name" value="yfcE"/>
    <property type="match status" value="1"/>
</dbReference>
<dbReference type="InterPro" id="IPR053193">
    <property type="entry name" value="MetalloPDE_YfcE-like"/>
</dbReference>
<dbReference type="Gene3D" id="3.60.21.10">
    <property type="match status" value="1"/>
</dbReference>
<protein>
    <recommendedName>
        <fullName evidence="2">Phosphoesterase</fullName>
        <ecNumber evidence="2">3.1.4.-</ecNumber>
    </recommendedName>
</protein>
<dbReference type="PANTHER" id="PTHR43165">
    <property type="entry name" value="METALLOPHOSPHOESTERASE"/>
    <property type="match status" value="1"/>
</dbReference>
<dbReference type="Pfam" id="PF12850">
    <property type="entry name" value="Metallophos_2"/>
    <property type="match status" value="1"/>
</dbReference>
<comment type="similarity">
    <text evidence="1 2">Belongs to the metallophosphoesterase superfamily. YfcE family.</text>
</comment>
<accession>A0AA42J030</accession>
<evidence type="ECO:0000256" key="2">
    <source>
        <dbReference type="RuleBase" id="RU362039"/>
    </source>
</evidence>
<evidence type="ECO:0000256" key="1">
    <source>
        <dbReference type="ARBA" id="ARBA00008950"/>
    </source>
</evidence>
<comment type="caution">
    <text evidence="4">The sequence shown here is derived from an EMBL/GenBank/DDBJ whole genome shotgun (WGS) entry which is preliminary data.</text>
</comment>
<evidence type="ECO:0000313" key="5">
    <source>
        <dbReference type="Proteomes" id="UP001169242"/>
    </source>
</evidence>
<dbReference type="EC" id="3.1.4.-" evidence="2"/>
<keyword evidence="2" id="KW-0479">Metal-binding</keyword>
<dbReference type="RefSeq" id="WP_053984239.1">
    <property type="nucleotide sequence ID" value="NZ_JAQIFT010000016.1"/>
</dbReference>
<organism evidence="4 5">
    <name type="scientific">Holtiella tumoricola</name>
    <dbReference type="NCBI Taxonomy" id="3018743"/>
    <lineage>
        <taxon>Bacteria</taxon>
        <taxon>Bacillati</taxon>
        <taxon>Bacillota</taxon>
        <taxon>Clostridia</taxon>
        <taxon>Lachnospirales</taxon>
        <taxon>Cellulosilyticaceae</taxon>
        <taxon>Holtiella</taxon>
    </lineage>
</organism>
<dbReference type="InterPro" id="IPR000979">
    <property type="entry name" value="Phosphodiesterase_MJ0936/Vps29"/>
</dbReference>
<sequence length="147" mass="16656">MKIGIISDTHGILKEEVIHTLSTCDYIFHAGDVGDQEILRQLESIATTYAIQGNNDSDSLGLKERLEIEIAGYQFYMVHDLKSEKILPKGYDFVISGHSHQFDLHYSSKTTWINPGGCGKRRFGLPLTMVRLHLEEQVHIELLTLSK</sequence>
<feature type="domain" description="Calcineurin-like phosphoesterase" evidence="3">
    <location>
        <begin position="1"/>
        <end position="136"/>
    </location>
</feature>